<evidence type="ECO:0000313" key="2">
    <source>
        <dbReference type="Proteomes" id="UP000499080"/>
    </source>
</evidence>
<dbReference type="AlphaFoldDB" id="A0A4Y2J8X5"/>
<dbReference type="Proteomes" id="UP000499080">
    <property type="component" value="Unassembled WGS sequence"/>
</dbReference>
<name>A0A4Y2J8X5_ARAVE</name>
<evidence type="ECO:0000313" key="1">
    <source>
        <dbReference type="EMBL" id="GBM86527.1"/>
    </source>
</evidence>
<organism evidence="1 2">
    <name type="scientific">Araneus ventricosus</name>
    <name type="common">Orbweaver spider</name>
    <name type="synonym">Epeira ventricosa</name>
    <dbReference type="NCBI Taxonomy" id="182803"/>
    <lineage>
        <taxon>Eukaryota</taxon>
        <taxon>Metazoa</taxon>
        <taxon>Ecdysozoa</taxon>
        <taxon>Arthropoda</taxon>
        <taxon>Chelicerata</taxon>
        <taxon>Arachnida</taxon>
        <taxon>Araneae</taxon>
        <taxon>Araneomorphae</taxon>
        <taxon>Entelegynae</taxon>
        <taxon>Araneoidea</taxon>
        <taxon>Araneidae</taxon>
        <taxon>Araneus</taxon>
    </lineage>
</organism>
<protein>
    <submittedName>
        <fullName evidence="1">Uncharacterized protein</fullName>
    </submittedName>
</protein>
<proteinExistence type="predicted"/>
<keyword evidence="2" id="KW-1185">Reference proteome</keyword>
<reference evidence="1 2" key="1">
    <citation type="journal article" date="2019" name="Sci. Rep.">
        <title>Orb-weaving spider Araneus ventricosus genome elucidates the spidroin gene catalogue.</title>
        <authorList>
            <person name="Kono N."/>
            <person name="Nakamura H."/>
            <person name="Ohtoshi R."/>
            <person name="Moran D.A.P."/>
            <person name="Shinohara A."/>
            <person name="Yoshida Y."/>
            <person name="Fujiwara M."/>
            <person name="Mori M."/>
            <person name="Tomita M."/>
            <person name="Arakawa K."/>
        </authorList>
    </citation>
    <scope>NUCLEOTIDE SEQUENCE [LARGE SCALE GENOMIC DNA]</scope>
</reference>
<sequence>MRLRDNLQIITPIGQVYAPTWYKFFGNFREEGRKLMMKALFHSITRLLIASGGGFRAFFNGPTRGNCKVIDPDCKTGSVQVEGGQPHFVGYGYSNWAHHLTQCFV</sequence>
<accession>A0A4Y2J8X5</accession>
<gene>
    <name evidence="1" type="ORF">AVEN_179039_1</name>
</gene>
<dbReference type="EMBL" id="BGPR01003320">
    <property type="protein sequence ID" value="GBM86527.1"/>
    <property type="molecule type" value="Genomic_DNA"/>
</dbReference>
<comment type="caution">
    <text evidence="1">The sequence shown here is derived from an EMBL/GenBank/DDBJ whole genome shotgun (WGS) entry which is preliminary data.</text>
</comment>